<dbReference type="PANTHER" id="PTHR43226">
    <property type="entry name" value="XAA-PRO AMINOPEPTIDASE 3"/>
    <property type="match status" value="1"/>
</dbReference>
<dbReference type="GO" id="GO:0006508">
    <property type="term" value="P:proteolysis"/>
    <property type="evidence" value="ECO:0007669"/>
    <property type="project" value="UniProtKB-KW"/>
</dbReference>
<dbReference type="GO" id="GO:0016795">
    <property type="term" value="F:phosphoric triester hydrolase activity"/>
    <property type="evidence" value="ECO:0007669"/>
    <property type="project" value="InterPro"/>
</dbReference>
<dbReference type="AlphaFoldDB" id="A0A0S2SKW0"/>
<dbReference type="PANTHER" id="PTHR43226:SF8">
    <property type="entry name" value="XAA-PRO DIPEPTIDASE"/>
    <property type="match status" value="1"/>
</dbReference>
<feature type="binding site" evidence="7">
    <location>
        <position position="337"/>
    </location>
    <ligand>
        <name>Mn(2+)</name>
        <dbReference type="ChEBI" id="CHEBI:29035"/>
        <label>1</label>
    </ligand>
</feature>
<dbReference type="InterPro" id="IPR000994">
    <property type="entry name" value="Pept_M24"/>
</dbReference>
<comment type="cofactor">
    <cofactor evidence="7">
        <name>Mn(2+)</name>
        <dbReference type="ChEBI" id="CHEBI:29035"/>
    </cofactor>
    <text evidence="7">Binds 2 manganese ions per subunit.</text>
</comment>
<dbReference type="Gene3D" id="3.90.230.10">
    <property type="entry name" value="Creatinase/methionine aminopeptidase superfamily"/>
    <property type="match status" value="1"/>
</dbReference>
<dbReference type="STRING" id="652.WL1483_2956"/>
<dbReference type="Gene3D" id="3.40.350.10">
    <property type="entry name" value="Creatinase/prolidase N-terminal domain"/>
    <property type="match status" value="1"/>
</dbReference>
<evidence type="ECO:0000259" key="9">
    <source>
        <dbReference type="Pfam" id="PF21216"/>
    </source>
</evidence>
<dbReference type="RefSeq" id="WP_050665371.1">
    <property type="nucleotide sequence ID" value="NZ_CDDB01000021.1"/>
</dbReference>
<keyword evidence="3 7" id="KW-0378">Hydrolase</keyword>
<keyword evidence="4 7" id="KW-0224">Dipeptidase</keyword>
<proteinExistence type="inferred from homology"/>
<dbReference type="InterPro" id="IPR029149">
    <property type="entry name" value="Creatin/AminoP/Spt16_N"/>
</dbReference>
<feature type="domain" description="Peptidase M24" evidence="8">
    <location>
        <begin position="166"/>
        <end position="427"/>
    </location>
</feature>
<dbReference type="GO" id="GO:0008235">
    <property type="term" value="F:metalloexopeptidase activity"/>
    <property type="evidence" value="ECO:0007669"/>
    <property type="project" value="UniProtKB-UniRule"/>
</dbReference>
<gene>
    <name evidence="7 10" type="primary">pepQ</name>
    <name evidence="10" type="ORF">WL1483_2956</name>
</gene>
<evidence type="ECO:0000259" key="8">
    <source>
        <dbReference type="Pfam" id="PF00557"/>
    </source>
</evidence>
<reference evidence="10 11" key="2">
    <citation type="journal article" date="2016" name="Genome Announc.">
        <title>Complete Genome Sequence of the Highly Virulent Aeromonas schubertii Strain WL1483, Isolated from Diseased Snakehead Fish (Channa argus) in China.</title>
        <authorList>
            <person name="Liu L."/>
            <person name="Li N."/>
            <person name="Zhang D."/>
            <person name="Fu X."/>
            <person name="Shi C."/>
            <person name="Lin Q."/>
            <person name="Hao G."/>
        </authorList>
    </citation>
    <scope>NUCLEOTIDE SEQUENCE [LARGE SCALE GENOMIC DNA]</scope>
    <source>
        <strain evidence="10 11">WL1483</strain>
    </source>
</reference>
<dbReference type="InterPro" id="IPR001131">
    <property type="entry name" value="Peptidase_M24B_aminopep-P_CS"/>
</dbReference>
<dbReference type="KEGG" id="asr:WL1483_2956"/>
<sequence>MSSYSQLYAQHIETLQRRTRDILAQQGLEGLAIHSGQCLRIFLDDQDYPFKVNPHFKAWLPVLDNPHCWLLVDGHSKPVLLFYRPVDFWHKVPDLPTSFWVEQFDIRFLTRPEQVADHLPAQRGQWAYLGGHLEVAELLGFSQPNPEAVLNYLHYHRAYKTDYELECLREANRIGVRGHLAARDAFLAGACEFEINLAYMKAVGQGALDAPYGNIVAINENAAVLHYTHLSHQRIADVDRHSFLIDAGVDFHGYASDITRTWAWRRGLFADLVAALEVQQQEIIGEMRAGLRYTELHLQMHRRIARLLKEFELVEMSAEGAVESGITAAFFPHGLGHHLGLQVHDVGGFMQDERGTHLAAPEAHPFLRCTRVMEPRQVFTIEPGLYFIDSLLAPLQAGEHGRAINWDRVEVLRPCGGIRIEDNVVLHEHGTENLTRQAGL</sequence>
<evidence type="ECO:0000256" key="7">
    <source>
        <dbReference type="HAMAP-Rule" id="MF_01279"/>
    </source>
</evidence>
<name>A0A0S2SKW0_9GAMM</name>
<dbReference type="Pfam" id="PF21216">
    <property type="entry name" value="PepQ_N"/>
    <property type="match status" value="1"/>
</dbReference>
<keyword evidence="1 7" id="KW-0645">Protease</keyword>
<comment type="catalytic activity">
    <reaction evidence="7">
        <text>Xaa-L-Pro dipeptide + H2O = an L-alpha-amino acid + L-proline</text>
        <dbReference type="Rhea" id="RHEA:76407"/>
        <dbReference type="ChEBI" id="CHEBI:15377"/>
        <dbReference type="ChEBI" id="CHEBI:59869"/>
        <dbReference type="ChEBI" id="CHEBI:60039"/>
        <dbReference type="ChEBI" id="CHEBI:195196"/>
        <dbReference type="EC" id="3.4.13.9"/>
    </reaction>
</comment>
<evidence type="ECO:0000256" key="1">
    <source>
        <dbReference type="ARBA" id="ARBA00022670"/>
    </source>
</evidence>
<evidence type="ECO:0000256" key="4">
    <source>
        <dbReference type="ARBA" id="ARBA00022997"/>
    </source>
</evidence>
<dbReference type="InterPro" id="IPR052433">
    <property type="entry name" value="X-Pro_dipept-like"/>
</dbReference>
<accession>A0A0S2SKW0</accession>
<feature type="domain" description="Xaa-Pro dipeptidase N-terminal" evidence="9">
    <location>
        <begin position="6"/>
        <end position="155"/>
    </location>
</feature>
<dbReference type="NCBIfam" id="NF010133">
    <property type="entry name" value="PRK13607.1"/>
    <property type="match status" value="1"/>
</dbReference>
<evidence type="ECO:0000313" key="10">
    <source>
        <dbReference type="EMBL" id="ALP42375.1"/>
    </source>
</evidence>
<dbReference type="PROSITE" id="PS00491">
    <property type="entry name" value="PROLINE_PEPTIDASE"/>
    <property type="match status" value="1"/>
</dbReference>
<comment type="function">
    <text evidence="7">Splits dipeptides with a prolyl residue in the C-terminal position.</text>
</comment>
<dbReference type="GO" id="GO:0046872">
    <property type="term" value="F:metal ion binding"/>
    <property type="evidence" value="ECO:0007669"/>
    <property type="project" value="UniProtKB-KW"/>
</dbReference>
<keyword evidence="5 7" id="KW-0482">Metalloprotease</keyword>
<evidence type="ECO:0000256" key="5">
    <source>
        <dbReference type="ARBA" id="ARBA00023049"/>
    </source>
</evidence>
<evidence type="ECO:0000256" key="6">
    <source>
        <dbReference type="ARBA" id="ARBA00023211"/>
    </source>
</evidence>
<dbReference type="GO" id="GO:0005829">
    <property type="term" value="C:cytosol"/>
    <property type="evidence" value="ECO:0007669"/>
    <property type="project" value="TreeGrafter"/>
</dbReference>
<feature type="binding site" evidence="7">
    <location>
        <position position="421"/>
    </location>
    <ligand>
        <name>Mn(2+)</name>
        <dbReference type="ChEBI" id="CHEBI:29035"/>
        <label>2</label>
    </ligand>
</feature>
<dbReference type="Pfam" id="PF00557">
    <property type="entry name" value="Peptidase_M24"/>
    <property type="match status" value="1"/>
</dbReference>
<dbReference type="InterPro" id="IPR048819">
    <property type="entry name" value="PepQ_N"/>
</dbReference>
<organism evidence="10 11">
    <name type="scientific">Aeromonas schubertii</name>
    <dbReference type="NCBI Taxonomy" id="652"/>
    <lineage>
        <taxon>Bacteria</taxon>
        <taxon>Pseudomonadati</taxon>
        <taxon>Pseudomonadota</taxon>
        <taxon>Gammaproteobacteria</taxon>
        <taxon>Aeromonadales</taxon>
        <taxon>Aeromonadaceae</taxon>
        <taxon>Aeromonas</taxon>
    </lineage>
</organism>
<evidence type="ECO:0000256" key="2">
    <source>
        <dbReference type="ARBA" id="ARBA00022723"/>
    </source>
</evidence>
<dbReference type="GO" id="GO:0102009">
    <property type="term" value="F:proline dipeptidase activity"/>
    <property type="evidence" value="ECO:0007669"/>
    <property type="project" value="UniProtKB-EC"/>
</dbReference>
<feature type="binding site" evidence="7">
    <location>
        <position position="382"/>
    </location>
    <ligand>
        <name>Mn(2+)</name>
        <dbReference type="ChEBI" id="CHEBI:29035"/>
        <label>1</label>
    </ligand>
</feature>
<evidence type="ECO:0000256" key="3">
    <source>
        <dbReference type="ARBA" id="ARBA00022801"/>
    </source>
</evidence>
<feature type="binding site" evidence="7">
    <location>
        <position position="421"/>
    </location>
    <ligand>
        <name>Mn(2+)</name>
        <dbReference type="ChEBI" id="CHEBI:29035"/>
        <label>1</label>
    </ligand>
</feature>
<feature type="binding site" evidence="7">
    <location>
        <position position="257"/>
    </location>
    <ligand>
        <name>Mn(2+)</name>
        <dbReference type="ChEBI" id="CHEBI:29035"/>
        <label>1</label>
    </ligand>
</feature>
<dbReference type="GO" id="GO:0004177">
    <property type="term" value="F:aminopeptidase activity"/>
    <property type="evidence" value="ECO:0007669"/>
    <property type="project" value="TreeGrafter"/>
</dbReference>
<feature type="binding site" evidence="7">
    <location>
        <position position="246"/>
    </location>
    <ligand>
        <name>Mn(2+)</name>
        <dbReference type="ChEBI" id="CHEBI:29035"/>
        <label>2</label>
    </ligand>
</feature>
<dbReference type="SUPFAM" id="SSF55920">
    <property type="entry name" value="Creatinase/aminopeptidase"/>
    <property type="match status" value="1"/>
</dbReference>
<keyword evidence="2 7" id="KW-0479">Metal-binding</keyword>
<comment type="similarity">
    <text evidence="7">Belongs to the peptidase M24B family. Bacterial-type prolidase subfamily.</text>
</comment>
<protein>
    <recommendedName>
        <fullName evidence="7">Xaa-Pro dipeptidase</fullName>
        <shortName evidence="7">X-Pro dipeptidase</shortName>
        <ecNumber evidence="7">3.4.13.9</ecNumber>
    </recommendedName>
    <alternativeName>
        <fullName evidence="7">Imidodipeptidase</fullName>
    </alternativeName>
    <alternativeName>
        <fullName evidence="7">Proline dipeptidase</fullName>
        <shortName evidence="7">Prolidase</shortName>
    </alternativeName>
</protein>
<evidence type="ECO:0000313" key="11">
    <source>
        <dbReference type="Proteomes" id="UP000058114"/>
    </source>
</evidence>
<dbReference type="PATRIC" id="fig|652.5.peg.55"/>
<dbReference type="HAMAP" id="MF_01279">
    <property type="entry name" value="X_Pro_dipeptid"/>
    <property type="match status" value="1"/>
</dbReference>
<dbReference type="InterPro" id="IPR022846">
    <property type="entry name" value="X_Pro_dipept"/>
</dbReference>
<dbReference type="EC" id="3.4.13.9" evidence="7"/>
<dbReference type="EMBL" id="CP013067">
    <property type="protein sequence ID" value="ALP42375.1"/>
    <property type="molecule type" value="Genomic_DNA"/>
</dbReference>
<dbReference type="InterPro" id="IPR036005">
    <property type="entry name" value="Creatinase/aminopeptidase-like"/>
</dbReference>
<reference evidence="11" key="1">
    <citation type="submission" date="2015-10" db="EMBL/GenBank/DDBJ databases">
        <title>Complete Genome Sequence of Aeromonas schubertii strain WL1483.</title>
        <authorList>
            <person name="Liu L."/>
        </authorList>
    </citation>
    <scope>NUCLEOTIDE SEQUENCE [LARGE SCALE GENOMIC DNA]</scope>
    <source>
        <strain evidence="11">WL1483</strain>
    </source>
</reference>
<feature type="binding site" evidence="7">
    <location>
        <position position="257"/>
    </location>
    <ligand>
        <name>Mn(2+)</name>
        <dbReference type="ChEBI" id="CHEBI:29035"/>
        <label>2</label>
    </ligand>
</feature>
<dbReference type="Proteomes" id="UP000058114">
    <property type="component" value="Chromosome"/>
</dbReference>
<dbReference type="OrthoDB" id="9806388at2"/>
<keyword evidence="6 7" id="KW-0464">Manganese</keyword>